<dbReference type="PANTHER" id="PTHR40035">
    <property type="entry name" value="ATP SYNTHASE PROTEIN I"/>
    <property type="match status" value="1"/>
</dbReference>
<keyword evidence="2" id="KW-1003">Cell membrane</keyword>
<dbReference type="Proteomes" id="UP000040453">
    <property type="component" value="Unassembled WGS sequence"/>
</dbReference>
<feature type="transmembrane region" description="Helical" evidence="6">
    <location>
        <begin position="99"/>
        <end position="123"/>
    </location>
</feature>
<accession>A0A0A1MNX2</accession>
<dbReference type="STRING" id="545501.BN997_00580"/>
<evidence type="ECO:0000256" key="4">
    <source>
        <dbReference type="ARBA" id="ARBA00022989"/>
    </source>
</evidence>
<dbReference type="AlphaFoldDB" id="A0A0A1MNX2"/>
<evidence type="ECO:0000256" key="2">
    <source>
        <dbReference type="ARBA" id="ARBA00022475"/>
    </source>
</evidence>
<evidence type="ECO:0000313" key="8">
    <source>
        <dbReference type="Proteomes" id="UP000040453"/>
    </source>
</evidence>
<sequence length="133" mass="15277">MMSNFDNMIIRQRKWMLYWLAILVLCAGFLPYTRILLGLILGSSVSLYNLWLLQYKSNQLGETIAAGRKARSGLGTFSRMTAAILAVVIAMRFEAYFHLYAVIFGIVSSYVIMALDFIFYQIIVYKRGEDRPL</sequence>
<keyword evidence="5 6" id="KW-0472">Membrane</keyword>
<dbReference type="GO" id="GO:0005886">
    <property type="term" value="C:plasma membrane"/>
    <property type="evidence" value="ECO:0007669"/>
    <property type="project" value="UniProtKB-SubCell"/>
</dbReference>
<dbReference type="InterPro" id="IPR039072">
    <property type="entry name" value="ATP_synth_I_Bacilli"/>
</dbReference>
<dbReference type="PANTHER" id="PTHR40035:SF1">
    <property type="entry name" value="ATP SYNTHASE PROTEIN I"/>
    <property type="match status" value="1"/>
</dbReference>
<keyword evidence="3 6" id="KW-0812">Transmembrane</keyword>
<evidence type="ECO:0000256" key="1">
    <source>
        <dbReference type="ARBA" id="ARBA00004651"/>
    </source>
</evidence>
<protein>
    <submittedName>
        <fullName evidence="7">ATP synthase I chain</fullName>
    </submittedName>
</protein>
<dbReference type="EMBL" id="CDGG01000001">
    <property type="protein sequence ID" value="CEI80771.1"/>
    <property type="molecule type" value="Genomic_DNA"/>
</dbReference>
<keyword evidence="4 6" id="KW-1133">Transmembrane helix</keyword>
<proteinExistence type="predicted"/>
<name>A0A0A1MNX2_9BACI</name>
<gene>
    <name evidence="7" type="ORF">BN997_00580</name>
</gene>
<comment type="subcellular location">
    <subcellularLocation>
        <location evidence="1">Cell membrane</location>
        <topology evidence="1">Multi-pass membrane protein</topology>
    </subcellularLocation>
</comment>
<reference evidence="7 8" key="1">
    <citation type="submission" date="2014-11" db="EMBL/GenBank/DDBJ databases">
        <authorList>
            <person name="Urmite Genomes Urmite Genomes"/>
        </authorList>
    </citation>
    <scope>NUCLEOTIDE SEQUENCE [LARGE SCALE GENOMIC DNA]</scope>
    <source>
        <strain evidence="7 8">Oc5</strain>
    </source>
</reference>
<keyword evidence="8" id="KW-1185">Reference proteome</keyword>
<evidence type="ECO:0000256" key="3">
    <source>
        <dbReference type="ARBA" id="ARBA00022692"/>
    </source>
</evidence>
<dbReference type="InterPro" id="IPR005598">
    <property type="entry name" value="ATP_synth_I"/>
</dbReference>
<evidence type="ECO:0000256" key="5">
    <source>
        <dbReference type="ARBA" id="ARBA00023136"/>
    </source>
</evidence>
<evidence type="ECO:0000256" key="6">
    <source>
        <dbReference type="SAM" id="Phobius"/>
    </source>
</evidence>
<organism evidence="7 8">
    <name type="scientific">Oceanobacillus oncorhynchi</name>
    <dbReference type="NCBI Taxonomy" id="545501"/>
    <lineage>
        <taxon>Bacteria</taxon>
        <taxon>Bacillati</taxon>
        <taxon>Bacillota</taxon>
        <taxon>Bacilli</taxon>
        <taxon>Bacillales</taxon>
        <taxon>Bacillaceae</taxon>
        <taxon>Oceanobacillus</taxon>
    </lineage>
</organism>
<evidence type="ECO:0000313" key="7">
    <source>
        <dbReference type="EMBL" id="CEI80771.1"/>
    </source>
</evidence>
<dbReference type="Pfam" id="PF03899">
    <property type="entry name" value="ATP-synt_I"/>
    <property type="match status" value="1"/>
</dbReference>